<comment type="caution">
    <text evidence="1">The sequence shown here is derived from an EMBL/GenBank/DDBJ whole genome shotgun (WGS) entry which is preliminary data.</text>
</comment>
<protein>
    <submittedName>
        <fullName evidence="1">Uncharacterized protein</fullName>
    </submittedName>
</protein>
<proteinExistence type="predicted"/>
<reference evidence="1" key="1">
    <citation type="submission" date="2019-08" db="EMBL/GenBank/DDBJ databases">
        <authorList>
            <person name="Kucharzyk K."/>
            <person name="Murdoch R.W."/>
            <person name="Higgins S."/>
            <person name="Loffler F."/>
        </authorList>
    </citation>
    <scope>NUCLEOTIDE SEQUENCE</scope>
</reference>
<accession>A0A645CXK2</accession>
<sequence length="95" mass="10648">MSRGSYVSFKKLFSAAWKSLLYLHVSDDLVPIGNMNEAEAAFKSAGSNKIETESFDGYTAGVGTSMHEKAFLVAFFKGIYWLDYYGYGGRFIFQD</sequence>
<gene>
    <name evidence="1" type="ORF">SDC9_128622</name>
</gene>
<organism evidence="1">
    <name type="scientific">bioreactor metagenome</name>
    <dbReference type="NCBI Taxonomy" id="1076179"/>
    <lineage>
        <taxon>unclassified sequences</taxon>
        <taxon>metagenomes</taxon>
        <taxon>ecological metagenomes</taxon>
    </lineage>
</organism>
<dbReference type="EMBL" id="VSSQ01030885">
    <property type="protein sequence ID" value="MPM81568.1"/>
    <property type="molecule type" value="Genomic_DNA"/>
</dbReference>
<name>A0A645CXK2_9ZZZZ</name>
<dbReference type="AlphaFoldDB" id="A0A645CXK2"/>
<evidence type="ECO:0000313" key="1">
    <source>
        <dbReference type="EMBL" id="MPM81568.1"/>
    </source>
</evidence>